<dbReference type="InterPro" id="IPR008638">
    <property type="entry name" value="FhaB/CdiA-like_TPS"/>
</dbReference>
<dbReference type="InterPro" id="IPR050909">
    <property type="entry name" value="Bact_Autotransporter_VF"/>
</dbReference>
<name>A0A8D5ANN4_9GAMM</name>
<reference evidence="2" key="1">
    <citation type="submission" date="2019-06" db="EMBL/GenBank/DDBJ databases">
        <title>Complete genome sequence of Methylogaea oryzae strain JCM16910.</title>
        <authorList>
            <person name="Asakawa S."/>
        </authorList>
    </citation>
    <scope>NUCLEOTIDE SEQUENCE</scope>
    <source>
        <strain evidence="2">E10</strain>
    </source>
</reference>
<dbReference type="RefSeq" id="WP_221047449.1">
    <property type="nucleotide sequence ID" value="NZ_AP019782.1"/>
</dbReference>
<protein>
    <recommendedName>
        <fullName evidence="1">Filamentous haemagglutinin FhaB/tRNA nuclease CdiA-like TPS domain-containing protein</fullName>
    </recommendedName>
</protein>
<feature type="domain" description="Filamentous haemagglutinin FhaB/tRNA nuclease CdiA-like TPS" evidence="1">
    <location>
        <begin position="23"/>
        <end position="135"/>
    </location>
</feature>
<dbReference type="Proteomes" id="UP000824988">
    <property type="component" value="Chromosome"/>
</dbReference>
<evidence type="ECO:0000313" key="2">
    <source>
        <dbReference type="EMBL" id="BBL72255.1"/>
    </source>
</evidence>
<dbReference type="AlphaFoldDB" id="A0A8D5ANN4"/>
<dbReference type="EMBL" id="AP019782">
    <property type="protein sequence ID" value="BBL72255.1"/>
    <property type="molecule type" value="Genomic_DNA"/>
</dbReference>
<dbReference type="KEGG" id="moz:MoryE10_28610"/>
<dbReference type="PANTHER" id="PTHR12338:SF5">
    <property type="entry name" value="ANTIGEN 43-RELATED"/>
    <property type="match status" value="1"/>
</dbReference>
<keyword evidence="3" id="KW-1185">Reference proteome</keyword>
<dbReference type="NCBIfam" id="TIGR01901">
    <property type="entry name" value="adhes_NPXG"/>
    <property type="match status" value="1"/>
</dbReference>
<sequence>MGELKQGSLLVFLAVSAALAPAGRANPTGPHVVNGQVVFDASQAGVLDIANSPNAIIEWQGFSIPAGEITRFIQQSADSAVLNRVVGQDPSAILGQLLSNGQVFLINPNGIVFGQGSMVDTAGFLASTLNIGNDDFLRGNYLFVNPGPGKIENYGVIHVTNGGSVVLISPNIENSGLIQSDGGHLVLAAGEKLTLTSMDAPQVRFEIQAPEDKVLNIGQLMANGGGSIDVFAGAIRSSGAISADSVEVDKSGRIHLVAQGDVTLEAASQTHANGPAGGSVLVQSQGGTTLVSGTVEAKGSDGVGGTVELLGRNVGLIDQAAVNASGKTGGGTVHIGGDQEGGGTTQRAEFVYIGQDAQVHADALDTGNGGTVIAYADDTARIYGHLSARGGAVSGNGGFVETSGKKGFELLNAPDTGASHGLGGMWLIDPDDLTVSTTDANISPSVCCASLFQTAAAGASINVSTIASSLSSYGGGVTLQAGGNITWAALLNLSHSGTNTLTLKAGNDIKFNSGGILSNGSNSLNLKLWANYQGSTSGQVYFNGGELNVGSGTIDIQSGTNAASGTLNFGNTSSVTITAGGGINADTLNITNGSLSATGTSTLPQKFSNFVTLNGPVSVNTLNLSGQLNSNNSIEVKNSFNWTQGVIGGSGSTLKTLGTTTINKNLVELTDSRTWTNTGTINWGGNNLTTLKLWDSASLNNQGTLNISAYNGVLGGNSSQGLVNSSGGTINVSNAVTFDGVFSNKGTLNLNSGPFTTGYSSTFTNDGTVNLGNYSANLKGVFNNNGTFNINGGWAGISGSFSNAGAVNLNGGGMWVTSGGTDRGTYSLRNNAWIDFYGASGAITRAFNGAISNTDKTGEIWFGNGTFNINNGIDVGWLGIESDASVNIGGNYNSNWETYIAGSLNVGGAYTQLSYGDTVLDYGTLTASSVTVSGGLLPITMSQMLANGSNGGAGTFEGTGTVNLNGGTFTNAGGLYLWGGPLTLNGNYVQTPTGQLGIAISSPAAYGFLDRSDYSGRLYNSITPGSLNVRGSATMAGSLFILWDGFGNNPHRAIETTGGLYGSFSTVEHYPATLGIDYSYDGRGLTVSLGSASSFVSSNPALQDTVFDASVNQIIATLSSSDMTNSGGSDGNGAPKSCKK</sequence>
<evidence type="ECO:0000313" key="3">
    <source>
        <dbReference type="Proteomes" id="UP000824988"/>
    </source>
</evidence>
<gene>
    <name evidence="2" type="ORF">MoryE10_28610</name>
</gene>
<dbReference type="SMART" id="SM00912">
    <property type="entry name" value="Haemagg_act"/>
    <property type="match status" value="1"/>
</dbReference>
<dbReference type="Pfam" id="PF05860">
    <property type="entry name" value="TPS"/>
    <property type="match status" value="1"/>
</dbReference>
<accession>A0A8D5ANN4</accession>
<proteinExistence type="predicted"/>
<evidence type="ECO:0000259" key="1">
    <source>
        <dbReference type="SMART" id="SM00912"/>
    </source>
</evidence>
<dbReference type="PANTHER" id="PTHR12338">
    <property type="entry name" value="AUTOTRANSPORTER"/>
    <property type="match status" value="1"/>
</dbReference>
<organism evidence="2 3">
    <name type="scientific">Methylogaea oryzae</name>
    <dbReference type="NCBI Taxonomy" id="1295382"/>
    <lineage>
        <taxon>Bacteria</taxon>
        <taxon>Pseudomonadati</taxon>
        <taxon>Pseudomonadota</taxon>
        <taxon>Gammaproteobacteria</taxon>
        <taxon>Methylococcales</taxon>
        <taxon>Methylococcaceae</taxon>
        <taxon>Methylogaea</taxon>
    </lineage>
</organism>